<keyword evidence="3 6" id="KW-0597">Phosphoprotein</keyword>
<dbReference type="InterPro" id="IPR001789">
    <property type="entry name" value="Sig_transdc_resp-reg_receiver"/>
</dbReference>
<dbReference type="InterPro" id="IPR004358">
    <property type="entry name" value="Sig_transdc_His_kin-like_C"/>
</dbReference>
<evidence type="ECO:0000256" key="2">
    <source>
        <dbReference type="ARBA" id="ARBA00012438"/>
    </source>
</evidence>
<dbReference type="Pfam" id="PF08447">
    <property type="entry name" value="PAS_3"/>
    <property type="match status" value="2"/>
</dbReference>
<dbReference type="Gene3D" id="3.30.565.10">
    <property type="entry name" value="Histidine kinase-like ATPase, C-terminal domain"/>
    <property type="match status" value="1"/>
</dbReference>
<dbReference type="NCBIfam" id="TIGR00229">
    <property type="entry name" value="sensory_box"/>
    <property type="match status" value="5"/>
</dbReference>
<feature type="coiled-coil region" evidence="7">
    <location>
        <begin position="687"/>
        <end position="714"/>
    </location>
</feature>
<organism evidence="12 13">
    <name type="scientific">Sphingomonas mucosissima</name>
    <dbReference type="NCBI Taxonomy" id="370959"/>
    <lineage>
        <taxon>Bacteria</taxon>
        <taxon>Pseudomonadati</taxon>
        <taxon>Pseudomonadota</taxon>
        <taxon>Alphaproteobacteria</taxon>
        <taxon>Sphingomonadales</taxon>
        <taxon>Sphingomonadaceae</taxon>
        <taxon>Sphingomonas</taxon>
    </lineage>
</organism>
<feature type="coiled-coil region" evidence="7">
    <location>
        <begin position="814"/>
        <end position="844"/>
    </location>
</feature>
<keyword evidence="13" id="KW-1185">Reference proteome</keyword>
<evidence type="ECO:0000256" key="5">
    <source>
        <dbReference type="ARBA" id="ARBA00022777"/>
    </source>
</evidence>
<dbReference type="PROSITE" id="PS50113">
    <property type="entry name" value="PAC"/>
    <property type="match status" value="3"/>
</dbReference>
<dbReference type="InterPro" id="IPR052162">
    <property type="entry name" value="Sensor_kinase/Photoreceptor"/>
</dbReference>
<feature type="domain" description="PAC" evidence="11">
    <location>
        <begin position="383"/>
        <end position="435"/>
    </location>
</feature>
<dbReference type="Pfam" id="PF08448">
    <property type="entry name" value="PAS_4"/>
    <property type="match status" value="1"/>
</dbReference>
<dbReference type="EMBL" id="NBBJ01000003">
    <property type="protein sequence ID" value="OWK29972.1"/>
    <property type="molecule type" value="Genomic_DNA"/>
</dbReference>
<feature type="domain" description="PAS" evidence="10">
    <location>
        <begin position="310"/>
        <end position="380"/>
    </location>
</feature>
<dbReference type="InterPro" id="IPR003018">
    <property type="entry name" value="GAF"/>
</dbReference>
<dbReference type="InterPro" id="IPR011006">
    <property type="entry name" value="CheY-like_superfamily"/>
</dbReference>
<evidence type="ECO:0000256" key="4">
    <source>
        <dbReference type="ARBA" id="ARBA00022679"/>
    </source>
</evidence>
<evidence type="ECO:0000313" key="13">
    <source>
        <dbReference type="Proteomes" id="UP000197783"/>
    </source>
</evidence>
<evidence type="ECO:0000256" key="3">
    <source>
        <dbReference type="ARBA" id="ARBA00022553"/>
    </source>
</evidence>
<dbReference type="InterPro" id="IPR035965">
    <property type="entry name" value="PAS-like_dom_sf"/>
</dbReference>
<accession>A0A245ZJP2</accession>
<dbReference type="Pfam" id="PF01590">
    <property type="entry name" value="GAF"/>
    <property type="match status" value="1"/>
</dbReference>
<dbReference type="EC" id="2.7.13.3" evidence="2"/>
<dbReference type="CDD" id="cd00082">
    <property type="entry name" value="HisKA"/>
    <property type="match status" value="1"/>
</dbReference>
<dbReference type="InterPro" id="IPR003594">
    <property type="entry name" value="HATPase_dom"/>
</dbReference>
<dbReference type="Pfam" id="PF00512">
    <property type="entry name" value="HisKA"/>
    <property type="match status" value="1"/>
</dbReference>
<evidence type="ECO:0000259" key="8">
    <source>
        <dbReference type="PROSITE" id="PS50109"/>
    </source>
</evidence>
<feature type="domain" description="PAS" evidence="10">
    <location>
        <begin position="436"/>
        <end position="484"/>
    </location>
</feature>
<dbReference type="Proteomes" id="UP000197783">
    <property type="component" value="Unassembled WGS sequence"/>
</dbReference>
<dbReference type="SUPFAM" id="SSF52172">
    <property type="entry name" value="CheY-like"/>
    <property type="match status" value="1"/>
</dbReference>
<dbReference type="InterPro" id="IPR000014">
    <property type="entry name" value="PAS"/>
</dbReference>
<dbReference type="Gene3D" id="1.10.287.130">
    <property type="match status" value="1"/>
</dbReference>
<dbReference type="InterPro" id="IPR029016">
    <property type="entry name" value="GAF-like_dom_sf"/>
</dbReference>
<dbReference type="PANTHER" id="PTHR43304:SF1">
    <property type="entry name" value="PAC DOMAIN-CONTAINING PROTEIN"/>
    <property type="match status" value="1"/>
</dbReference>
<dbReference type="InterPro" id="IPR036097">
    <property type="entry name" value="HisK_dim/P_sf"/>
</dbReference>
<dbReference type="InterPro" id="IPR000700">
    <property type="entry name" value="PAS-assoc_C"/>
</dbReference>
<name>A0A245ZJP2_9SPHN</name>
<dbReference type="InterPro" id="IPR005467">
    <property type="entry name" value="His_kinase_dom"/>
</dbReference>
<feature type="domain" description="PAC" evidence="11">
    <location>
        <begin position="646"/>
        <end position="699"/>
    </location>
</feature>
<feature type="domain" description="PAS" evidence="10">
    <location>
        <begin position="175"/>
        <end position="248"/>
    </location>
</feature>
<dbReference type="RefSeq" id="WP_169715709.1">
    <property type="nucleotide sequence ID" value="NZ_NBBJ01000003.1"/>
</dbReference>
<dbReference type="GO" id="GO:0006355">
    <property type="term" value="P:regulation of DNA-templated transcription"/>
    <property type="evidence" value="ECO:0007669"/>
    <property type="project" value="InterPro"/>
</dbReference>
<dbReference type="InterPro" id="IPR013655">
    <property type="entry name" value="PAS_fold_3"/>
</dbReference>
<dbReference type="FunFam" id="3.30.450.20:FF:000099">
    <property type="entry name" value="Sensory box sensor histidine kinase"/>
    <property type="match status" value="1"/>
</dbReference>
<keyword evidence="4" id="KW-0808">Transferase</keyword>
<dbReference type="SUPFAM" id="SSF55781">
    <property type="entry name" value="GAF domain-like"/>
    <property type="match status" value="1"/>
</dbReference>
<dbReference type="SUPFAM" id="SSF47384">
    <property type="entry name" value="Homodimeric domain of signal transducing histidine kinase"/>
    <property type="match status" value="1"/>
</dbReference>
<evidence type="ECO:0000256" key="7">
    <source>
        <dbReference type="SAM" id="Coils"/>
    </source>
</evidence>
<proteinExistence type="predicted"/>
<dbReference type="Gene3D" id="3.40.50.2300">
    <property type="match status" value="1"/>
</dbReference>
<dbReference type="CDD" id="cd00130">
    <property type="entry name" value="PAS"/>
    <property type="match status" value="4"/>
</dbReference>
<feature type="domain" description="Histidine kinase" evidence="8">
    <location>
        <begin position="850"/>
        <end position="1075"/>
    </location>
</feature>
<evidence type="ECO:0000259" key="10">
    <source>
        <dbReference type="PROSITE" id="PS50112"/>
    </source>
</evidence>
<protein>
    <recommendedName>
        <fullName evidence="2">histidine kinase</fullName>
        <ecNumber evidence="2">2.7.13.3</ecNumber>
    </recommendedName>
</protein>
<keyword evidence="7" id="KW-0175">Coiled coil</keyword>
<feature type="modified residue" description="4-aspartylphosphate" evidence="6">
    <location>
        <position position="1149"/>
    </location>
</feature>
<dbReference type="InterPro" id="IPR036890">
    <property type="entry name" value="HATPase_C_sf"/>
</dbReference>
<dbReference type="SMART" id="SM00388">
    <property type="entry name" value="HisKA"/>
    <property type="match status" value="1"/>
</dbReference>
<evidence type="ECO:0000313" key="12">
    <source>
        <dbReference type="EMBL" id="OWK29972.1"/>
    </source>
</evidence>
<dbReference type="Pfam" id="PF00989">
    <property type="entry name" value="PAS"/>
    <property type="match status" value="1"/>
</dbReference>
<feature type="domain" description="PAC" evidence="11">
    <location>
        <begin position="510"/>
        <end position="562"/>
    </location>
</feature>
<dbReference type="PANTHER" id="PTHR43304">
    <property type="entry name" value="PHYTOCHROME-LIKE PROTEIN CPH1"/>
    <property type="match status" value="1"/>
</dbReference>
<dbReference type="SMART" id="SM00387">
    <property type="entry name" value="HATPase_c"/>
    <property type="match status" value="1"/>
</dbReference>
<dbReference type="PROSITE" id="PS50109">
    <property type="entry name" value="HIS_KIN"/>
    <property type="match status" value="1"/>
</dbReference>
<dbReference type="SUPFAM" id="SSF55785">
    <property type="entry name" value="PYP-like sensor domain (PAS domain)"/>
    <property type="match status" value="5"/>
</dbReference>
<evidence type="ECO:0000256" key="1">
    <source>
        <dbReference type="ARBA" id="ARBA00000085"/>
    </source>
</evidence>
<evidence type="ECO:0000259" key="9">
    <source>
        <dbReference type="PROSITE" id="PS50110"/>
    </source>
</evidence>
<sequence>MNEMNDREEQRLAALARYGVLDTPGERSFDEIAALAAKLCDVPIAVVNLIGEGRQFFKAEVGLGMRETPIENSFCTQAILEEDFLLVPDATQDPRFACNPLVVGEPHIRFYAGALLKTEEGFPIGTLCTLDYRPRQLTELQQETLCVLARQVMTQLELRRAAAERTRELETASAGEQRLRLILDSARDYAIITTDEERRITSWSAGAQAIFEWLKQEAIGRLIDDIFTPEDRAAGAPALEAQKALIDGCAPDVRWHIRADGSRVFMNGSTHPIIVDGERPAGFLKIARNETDRWEQAEELARTRAELVDSEARFRNMADHAPMMMWVTDETGYCTYLNQRWYEFTGQDEQEALGIGWTNATHPDDQRMAEEAFMAAAAAQGPYRIEFRLRRADGVYRWAIDAAAPRFGEDGRFLGHVGSVIDIDERREAEDALRRVNTLLEAVMEAVPGVVYAKDHAGRMLAANRGTVELVGKPLIEIIGRTDVEFLDDAAQAEAVMANDARIMAENRTEVLEEAVSRPDGSRATWLSTKAPFRDAGGAVIGLVGSSIDITERKDTEERLRESEARLLEERTRLATLIESLPVGVCFLTPAGDVLLSNPAYRRFVPHGILPSDLPDTDQQWAGWNERGEPLSREEYPGARALRGEATAGTEFLCRAADGDSWVRVSGVPLSGAGGQLAAAIIVLIDITEQKRAQEALERLNESLEAQVAERTADRDRMWRLSTDLMLVARFDATITAVNPAWTTLLGWSEGELIGRPFIDLVHPEDRQRTLMEAARLADGLTTLRFENRYQRKDGSYRFLSWTAVPDESFIHAVARDVDAEKKAEAELEQAQEQLRQAQKMEAVGQLTGGIAHDFNNLLTGVIGSLDMMQRQMAKGVTDKVERYANAAVTSANRAAALTHRLLAFSRRQPLDPKPTNANRLVTGMEELLRRTIGEAVRLEIVTAGGLWQTLCDPHQLESGILNLAINARDAMPEGGTLTIETCNAHLDDAYSALQREVKPGQYICICVTDTGVGMTADTIKKAFEPFFTTKPIGQGTGLGLSMIYGFARQSEGYAKIYSEVGKGTTFKLYLPRYYGEGEEAEAQVAGLGDEHRTEHGEMVLVVEDETAVRALVVDVLEELGYRAIEAVDGPSGLKLLHSNLRVDLLITDIGLPGLNGRQLAEAARERRPGLNVLFMTGYAENATIANGFLEPGMEMITKPFAIDALATRIRAMIEAQQPSNRAP</sequence>
<dbReference type="SUPFAM" id="SSF55874">
    <property type="entry name" value="ATPase domain of HSP90 chaperone/DNA topoisomerase II/histidine kinase"/>
    <property type="match status" value="1"/>
</dbReference>
<evidence type="ECO:0000259" key="11">
    <source>
        <dbReference type="PROSITE" id="PS50113"/>
    </source>
</evidence>
<dbReference type="SMART" id="SM00086">
    <property type="entry name" value="PAC"/>
    <property type="match status" value="4"/>
</dbReference>
<comment type="catalytic activity">
    <reaction evidence="1">
        <text>ATP + protein L-histidine = ADP + protein N-phospho-L-histidine.</text>
        <dbReference type="EC" id="2.7.13.3"/>
    </reaction>
</comment>
<dbReference type="Gene3D" id="3.30.450.20">
    <property type="entry name" value="PAS domain"/>
    <property type="match status" value="5"/>
</dbReference>
<dbReference type="PRINTS" id="PR00344">
    <property type="entry name" value="BCTRLSENSOR"/>
</dbReference>
<dbReference type="SMART" id="SM00065">
    <property type="entry name" value="GAF"/>
    <property type="match status" value="1"/>
</dbReference>
<dbReference type="Gene3D" id="3.30.450.40">
    <property type="match status" value="1"/>
</dbReference>
<dbReference type="PROSITE" id="PS50112">
    <property type="entry name" value="PAS"/>
    <property type="match status" value="4"/>
</dbReference>
<dbReference type="InterPro" id="IPR001610">
    <property type="entry name" value="PAC"/>
</dbReference>
<dbReference type="CDD" id="cd16919">
    <property type="entry name" value="HATPase_CckA-like"/>
    <property type="match status" value="1"/>
</dbReference>
<dbReference type="InterPro" id="IPR003661">
    <property type="entry name" value="HisK_dim/P_dom"/>
</dbReference>
<dbReference type="GO" id="GO:0000155">
    <property type="term" value="F:phosphorelay sensor kinase activity"/>
    <property type="evidence" value="ECO:0007669"/>
    <property type="project" value="InterPro"/>
</dbReference>
<dbReference type="SMART" id="SM00091">
    <property type="entry name" value="PAS"/>
    <property type="match status" value="5"/>
</dbReference>
<feature type="domain" description="PAS" evidence="10">
    <location>
        <begin position="726"/>
        <end position="768"/>
    </location>
</feature>
<dbReference type="PROSITE" id="PS50110">
    <property type="entry name" value="RESPONSE_REGULATORY"/>
    <property type="match status" value="1"/>
</dbReference>
<dbReference type="Pfam" id="PF02518">
    <property type="entry name" value="HATPase_c"/>
    <property type="match status" value="1"/>
</dbReference>
<comment type="caution">
    <text evidence="12">The sequence shown here is derived from an EMBL/GenBank/DDBJ whole genome shotgun (WGS) entry which is preliminary data.</text>
</comment>
<keyword evidence="5" id="KW-0418">Kinase</keyword>
<dbReference type="InterPro" id="IPR013767">
    <property type="entry name" value="PAS_fold"/>
</dbReference>
<dbReference type="SMART" id="SM00448">
    <property type="entry name" value="REC"/>
    <property type="match status" value="1"/>
</dbReference>
<dbReference type="CDD" id="cd18161">
    <property type="entry name" value="REC_hyHK_blue-like"/>
    <property type="match status" value="1"/>
</dbReference>
<reference evidence="12 13" key="1">
    <citation type="submission" date="2017-03" db="EMBL/GenBank/DDBJ databases">
        <title>Genome sequence of Sphingomonas mucosissima DSM 17494.</title>
        <authorList>
            <person name="Poehlein A."/>
            <person name="Wuebbeler J.H."/>
            <person name="Steinbuechel A."/>
            <person name="Daniel R."/>
        </authorList>
    </citation>
    <scope>NUCLEOTIDE SEQUENCE [LARGE SCALE GENOMIC DNA]</scope>
    <source>
        <strain evidence="12 13">DSM 17494</strain>
    </source>
</reference>
<dbReference type="Pfam" id="PF00072">
    <property type="entry name" value="Response_reg"/>
    <property type="match status" value="1"/>
</dbReference>
<gene>
    <name evidence="12" type="ORF">SPMU_23940</name>
</gene>
<dbReference type="AlphaFoldDB" id="A0A245ZJP2"/>
<feature type="domain" description="Response regulatory" evidence="9">
    <location>
        <begin position="1099"/>
        <end position="1214"/>
    </location>
</feature>
<dbReference type="InterPro" id="IPR013656">
    <property type="entry name" value="PAS_4"/>
</dbReference>
<evidence type="ECO:0000256" key="6">
    <source>
        <dbReference type="PROSITE-ProRule" id="PRU00169"/>
    </source>
</evidence>